<evidence type="ECO:0000256" key="1">
    <source>
        <dbReference type="SAM" id="MobiDB-lite"/>
    </source>
</evidence>
<proteinExistence type="predicted"/>
<evidence type="ECO:0000313" key="2">
    <source>
        <dbReference type="EMBL" id="KAK4408039.1"/>
    </source>
</evidence>
<feature type="compositionally biased region" description="Basic and acidic residues" evidence="1">
    <location>
        <begin position="268"/>
        <end position="279"/>
    </location>
</feature>
<dbReference type="PANTHER" id="PTHR35095">
    <property type="entry name" value="OS05G0143300 PROTEIN"/>
    <property type="match status" value="1"/>
</dbReference>
<dbReference type="EMBL" id="JACGWL010000002">
    <property type="protein sequence ID" value="KAK4408039.1"/>
    <property type="molecule type" value="Genomic_DNA"/>
</dbReference>
<protein>
    <submittedName>
        <fullName evidence="2">Uncharacterized protein</fullName>
    </submittedName>
</protein>
<evidence type="ECO:0000313" key="3">
    <source>
        <dbReference type="Proteomes" id="UP001289374"/>
    </source>
</evidence>
<dbReference type="PANTHER" id="PTHR35095:SF1">
    <property type="entry name" value="OS05G0143300 PROTEIN"/>
    <property type="match status" value="1"/>
</dbReference>
<reference evidence="2" key="2">
    <citation type="journal article" date="2024" name="Plant">
        <title>Genomic evolution and insights into agronomic trait innovations of Sesamum species.</title>
        <authorList>
            <person name="Miao H."/>
            <person name="Wang L."/>
            <person name="Qu L."/>
            <person name="Liu H."/>
            <person name="Sun Y."/>
            <person name="Le M."/>
            <person name="Wang Q."/>
            <person name="Wei S."/>
            <person name="Zheng Y."/>
            <person name="Lin W."/>
            <person name="Duan Y."/>
            <person name="Cao H."/>
            <person name="Xiong S."/>
            <person name="Wang X."/>
            <person name="Wei L."/>
            <person name="Li C."/>
            <person name="Ma Q."/>
            <person name="Ju M."/>
            <person name="Zhao R."/>
            <person name="Li G."/>
            <person name="Mu C."/>
            <person name="Tian Q."/>
            <person name="Mei H."/>
            <person name="Zhang T."/>
            <person name="Gao T."/>
            <person name="Zhang H."/>
        </authorList>
    </citation>
    <scope>NUCLEOTIDE SEQUENCE</scope>
    <source>
        <strain evidence="2">K16</strain>
    </source>
</reference>
<dbReference type="AlphaFoldDB" id="A0AAE1X9Z1"/>
<dbReference type="Proteomes" id="UP001289374">
    <property type="component" value="Unassembled WGS sequence"/>
</dbReference>
<comment type="caution">
    <text evidence="2">The sequence shown here is derived from an EMBL/GenBank/DDBJ whole genome shotgun (WGS) entry which is preliminary data.</text>
</comment>
<gene>
    <name evidence="2" type="ORF">Sango_0384900</name>
</gene>
<organism evidence="2 3">
    <name type="scientific">Sesamum angolense</name>
    <dbReference type="NCBI Taxonomy" id="2727404"/>
    <lineage>
        <taxon>Eukaryota</taxon>
        <taxon>Viridiplantae</taxon>
        <taxon>Streptophyta</taxon>
        <taxon>Embryophyta</taxon>
        <taxon>Tracheophyta</taxon>
        <taxon>Spermatophyta</taxon>
        <taxon>Magnoliopsida</taxon>
        <taxon>eudicotyledons</taxon>
        <taxon>Gunneridae</taxon>
        <taxon>Pentapetalae</taxon>
        <taxon>asterids</taxon>
        <taxon>lamiids</taxon>
        <taxon>Lamiales</taxon>
        <taxon>Pedaliaceae</taxon>
        <taxon>Sesamum</taxon>
    </lineage>
</organism>
<keyword evidence="3" id="KW-1185">Reference proteome</keyword>
<name>A0AAE1X9Z1_9LAMI</name>
<sequence length="437" mass="48833">MVGELCLMASHGYPPGLGVFLHQEQGLSRGSKDLHHFLHYHSSNQDLVNSHPLHLHLQQKEEWKSIGGQLTDSHHLLTINSNSTRSKLFDVQDNHPDSLHFSFGIAEQYTRQEKILKLLASGSIEADSSLLDLSMLYDLMGPQQPIRDLPQQPFASYPRWCFDDTESQQSLIYLARELYFNEPSLELTGDMSCCTENMYGPDCQLQFQCNCIGSEMSDILSVISDFHLSKNTVKASKLTMLVPYFERRKRVRSNTNSLQLATEKDAPLKSHAKVKEKTSSQKRRASTRTGKKTDIYCNSYLHACESLLSIIVNRKQHGNSTILSVKKSGLQLPQLLTQFSATVAGTGIAVVLSVACRVACGRVPFCGSKVLSTGLGLGLVWLSWAVNRLRDTVISIGKSSSKSDAREEEMMNHLDRNLQDIYFRAAAIMVVAVLRLA</sequence>
<accession>A0AAE1X9Z1</accession>
<reference evidence="2" key="1">
    <citation type="submission" date="2020-06" db="EMBL/GenBank/DDBJ databases">
        <authorList>
            <person name="Li T."/>
            <person name="Hu X."/>
            <person name="Zhang T."/>
            <person name="Song X."/>
            <person name="Zhang H."/>
            <person name="Dai N."/>
            <person name="Sheng W."/>
            <person name="Hou X."/>
            <person name="Wei L."/>
        </authorList>
    </citation>
    <scope>NUCLEOTIDE SEQUENCE</scope>
    <source>
        <strain evidence="2">K16</strain>
        <tissue evidence="2">Leaf</tissue>
    </source>
</reference>
<feature type="region of interest" description="Disordered" evidence="1">
    <location>
        <begin position="268"/>
        <end position="287"/>
    </location>
</feature>